<dbReference type="InterPro" id="IPR050280">
    <property type="entry name" value="OMP_Chaperone_SurA"/>
</dbReference>
<dbReference type="PROSITE" id="PS50198">
    <property type="entry name" value="PPIC_PPIASE_2"/>
    <property type="match status" value="1"/>
</dbReference>
<evidence type="ECO:0000259" key="3">
    <source>
        <dbReference type="PROSITE" id="PS50198"/>
    </source>
</evidence>
<dbReference type="AlphaFoldDB" id="A0A9D2FYC3"/>
<dbReference type="PANTHER" id="PTHR47637:SF1">
    <property type="entry name" value="CHAPERONE SURA"/>
    <property type="match status" value="1"/>
</dbReference>
<feature type="chain" id="PRO_5038606643" evidence="2">
    <location>
        <begin position="20"/>
        <end position="472"/>
    </location>
</feature>
<evidence type="ECO:0000313" key="4">
    <source>
        <dbReference type="EMBL" id="HIZ69228.1"/>
    </source>
</evidence>
<reference evidence="4" key="1">
    <citation type="journal article" date="2021" name="PeerJ">
        <title>Extensive microbial diversity within the chicken gut microbiome revealed by metagenomics and culture.</title>
        <authorList>
            <person name="Gilroy R."/>
            <person name="Ravi A."/>
            <person name="Getino M."/>
            <person name="Pursley I."/>
            <person name="Horton D.L."/>
            <person name="Alikhan N.F."/>
            <person name="Baker D."/>
            <person name="Gharbi K."/>
            <person name="Hall N."/>
            <person name="Watson M."/>
            <person name="Adriaenssens E.M."/>
            <person name="Foster-Nyarko E."/>
            <person name="Jarju S."/>
            <person name="Secka A."/>
            <person name="Antonio M."/>
            <person name="Oren A."/>
            <person name="Chaudhuri R.R."/>
            <person name="La Ragione R."/>
            <person name="Hildebrand F."/>
            <person name="Pallen M.J."/>
        </authorList>
    </citation>
    <scope>NUCLEOTIDE SEQUENCE</scope>
    <source>
        <strain evidence="4">ChiHecec3B27-8219</strain>
    </source>
</reference>
<feature type="signal peptide" evidence="2">
    <location>
        <begin position="1"/>
        <end position="19"/>
    </location>
</feature>
<keyword evidence="2" id="KW-0732">Signal</keyword>
<organism evidence="4 5">
    <name type="scientific">Candidatus Prevotella avicola</name>
    <dbReference type="NCBI Taxonomy" id="2838738"/>
    <lineage>
        <taxon>Bacteria</taxon>
        <taxon>Pseudomonadati</taxon>
        <taxon>Bacteroidota</taxon>
        <taxon>Bacteroidia</taxon>
        <taxon>Bacteroidales</taxon>
        <taxon>Prevotellaceae</taxon>
        <taxon>Prevotella</taxon>
    </lineage>
</organism>
<keyword evidence="1 4" id="KW-0413">Isomerase</keyword>
<dbReference type="Pfam" id="PF00639">
    <property type="entry name" value="Rotamase"/>
    <property type="match status" value="1"/>
</dbReference>
<accession>A0A9D2FYC3</accession>
<evidence type="ECO:0000256" key="2">
    <source>
        <dbReference type="SAM" id="SignalP"/>
    </source>
</evidence>
<dbReference type="GO" id="GO:0003755">
    <property type="term" value="F:peptidyl-prolyl cis-trans isomerase activity"/>
    <property type="evidence" value="ECO:0007669"/>
    <property type="project" value="UniProtKB-KW"/>
</dbReference>
<evidence type="ECO:0000313" key="5">
    <source>
        <dbReference type="Proteomes" id="UP000824055"/>
    </source>
</evidence>
<dbReference type="InterPro" id="IPR000297">
    <property type="entry name" value="PPIase_PpiC"/>
</dbReference>
<proteinExistence type="predicted"/>
<dbReference type="Proteomes" id="UP000824055">
    <property type="component" value="Unassembled WGS sequence"/>
</dbReference>
<dbReference type="EMBL" id="DXBE01000038">
    <property type="protein sequence ID" value="HIZ69228.1"/>
    <property type="molecule type" value="Genomic_DNA"/>
</dbReference>
<protein>
    <submittedName>
        <fullName evidence="4">Peptidyl-prolyl cis-trans isomerase</fullName>
    </submittedName>
</protein>
<evidence type="ECO:0000256" key="1">
    <source>
        <dbReference type="PROSITE-ProRule" id="PRU00278"/>
    </source>
</evidence>
<feature type="domain" description="PpiC" evidence="3">
    <location>
        <begin position="125"/>
        <end position="227"/>
    </location>
</feature>
<name>A0A9D2FYC3_9BACT</name>
<dbReference type="InterPro" id="IPR046357">
    <property type="entry name" value="PPIase_dom_sf"/>
</dbReference>
<dbReference type="PANTHER" id="PTHR47637">
    <property type="entry name" value="CHAPERONE SURA"/>
    <property type="match status" value="1"/>
</dbReference>
<dbReference type="Gene3D" id="3.10.50.40">
    <property type="match status" value="1"/>
</dbReference>
<gene>
    <name evidence="4" type="ORF">H9966_04985</name>
</gene>
<sequence length="472" mass="54668">MRHTLLLLFILFTSLMTKAQNDPVVMRIGDNEIRLREFMYAYHKNYPESERDRKSLEAFADSYLDYQLKVKAALDAGLDTIQGVRESEVSGESFPARISFGVDPQVENEAHLLYKSARAKVEASGGMVKPAHILLALPQNANERQRRKAQRRADSLYQAIKAGADFNELASKYSDDKSTAAKGGELPWLSKGQIVELFERVAYSLEVGEVSRPFLSEFGYHIIKLKDKQPFYPYEAQRDELYRHVELSLIRKSVTQDTTRYFSQNRSTQTKAITFESTKRKANAGRTESISLQDKEYRDAALVYEITDKVVWQKAHDEKALASYFKRHKKSFRWKQPRFSGVAFYVRTYEDVKKARQLLKDQPATQWKDILENTFNRDSVIGIRVETGLFLPGDHPLVDRDIYKRAVQPSPYIGLHIGTTYGKLLRKGPSEYTEVRELVLADYQEHLENEWVANLRKHYRPTVYWEELIKAL</sequence>
<reference evidence="4" key="2">
    <citation type="submission" date="2021-04" db="EMBL/GenBank/DDBJ databases">
        <authorList>
            <person name="Gilroy R."/>
        </authorList>
    </citation>
    <scope>NUCLEOTIDE SEQUENCE</scope>
    <source>
        <strain evidence="4">ChiHecec3B27-8219</strain>
    </source>
</reference>
<keyword evidence="1" id="KW-0697">Rotamase</keyword>
<dbReference type="SUPFAM" id="SSF54534">
    <property type="entry name" value="FKBP-like"/>
    <property type="match status" value="1"/>
</dbReference>
<comment type="caution">
    <text evidence="4">The sequence shown here is derived from an EMBL/GenBank/DDBJ whole genome shotgun (WGS) entry which is preliminary data.</text>
</comment>